<dbReference type="EMBL" id="FPHV01000058">
    <property type="protein sequence ID" value="SFV81318.1"/>
    <property type="molecule type" value="Genomic_DNA"/>
</dbReference>
<dbReference type="PANTHER" id="PTHR12599">
    <property type="entry name" value="PTERIN-4-ALPHA-CARBINOLAMINE DEHYDRATASE"/>
    <property type="match status" value="1"/>
</dbReference>
<comment type="catalytic activity">
    <reaction evidence="1">
        <text>(4aS,6R)-4a-hydroxy-L-erythro-5,6,7,8-tetrahydrobiopterin = (6R)-L-erythro-6,7-dihydrobiopterin + H2O</text>
        <dbReference type="Rhea" id="RHEA:11920"/>
        <dbReference type="ChEBI" id="CHEBI:15377"/>
        <dbReference type="ChEBI" id="CHEBI:15642"/>
        <dbReference type="ChEBI" id="CHEBI:43120"/>
        <dbReference type="EC" id="4.2.1.96"/>
    </reaction>
</comment>
<evidence type="ECO:0000313" key="5">
    <source>
        <dbReference type="EMBL" id="SFV81318.1"/>
    </source>
</evidence>
<dbReference type="NCBIfam" id="NF002018">
    <property type="entry name" value="PRK00823.1-3"/>
    <property type="match status" value="1"/>
</dbReference>
<dbReference type="Pfam" id="PF01329">
    <property type="entry name" value="Pterin_4a"/>
    <property type="match status" value="1"/>
</dbReference>
<dbReference type="InterPro" id="IPR001533">
    <property type="entry name" value="Pterin_deHydtase"/>
</dbReference>
<name>A0A1W1DJA7_9ZZZZ</name>
<comment type="similarity">
    <text evidence="2">Belongs to the pterin-4-alpha-carbinolamine dehydratase family.</text>
</comment>
<dbReference type="SUPFAM" id="SSF55248">
    <property type="entry name" value="PCD-like"/>
    <property type="match status" value="1"/>
</dbReference>
<sequence>MPTPIDQKALKQLQDWTILDEKLHRVFILDNFVQAFGFMTQAAIVAEKMNHHPEWSNVYKTVTVDLTTHSEGCITQLDAELAAKMDDIFNKMNNKG</sequence>
<dbReference type="PANTHER" id="PTHR12599:SF0">
    <property type="entry name" value="PTERIN-4-ALPHA-CARBINOLAMINE DEHYDRATASE"/>
    <property type="match status" value="1"/>
</dbReference>
<dbReference type="EC" id="4.2.1.96" evidence="3"/>
<keyword evidence="4 5" id="KW-0456">Lyase</keyword>
<dbReference type="GO" id="GO:0008124">
    <property type="term" value="F:4-alpha-hydroxytetrahydrobiopterin dehydratase activity"/>
    <property type="evidence" value="ECO:0007669"/>
    <property type="project" value="UniProtKB-EC"/>
</dbReference>
<dbReference type="AlphaFoldDB" id="A0A1W1DJA7"/>
<dbReference type="EMBL" id="FPHX01000034">
    <property type="protein sequence ID" value="SFV83970.1"/>
    <property type="molecule type" value="Genomic_DNA"/>
</dbReference>
<evidence type="ECO:0000256" key="2">
    <source>
        <dbReference type="ARBA" id="ARBA00006472"/>
    </source>
</evidence>
<evidence type="ECO:0000313" key="6">
    <source>
        <dbReference type="EMBL" id="SFV83970.1"/>
    </source>
</evidence>
<organism evidence="5">
    <name type="scientific">hydrothermal vent metagenome</name>
    <dbReference type="NCBI Taxonomy" id="652676"/>
    <lineage>
        <taxon>unclassified sequences</taxon>
        <taxon>metagenomes</taxon>
        <taxon>ecological metagenomes</taxon>
    </lineage>
</organism>
<reference evidence="5" key="1">
    <citation type="submission" date="2016-10" db="EMBL/GenBank/DDBJ databases">
        <authorList>
            <person name="de Groot N.N."/>
        </authorList>
    </citation>
    <scope>NUCLEOTIDE SEQUENCE</scope>
</reference>
<dbReference type="HAMAP" id="MF_00434">
    <property type="entry name" value="Pterin_4_alpha"/>
    <property type="match status" value="1"/>
</dbReference>
<accession>A0A1W1DJA7</accession>
<evidence type="ECO:0000256" key="3">
    <source>
        <dbReference type="ARBA" id="ARBA00013252"/>
    </source>
</evidence>
<dbReference type="Gene3D" id="3.30.1360.20">
    <property type="entry name" value="Transcriptional coactivator/pterin dehydratase"/>
    <property type="match status" value="1"/>
</dbReference>
<evidence type="ECO:0000256" key="4">
    <source>
        <dbReference type="ARBA" id="ARBA00023239"/>
    </source>
</evidence>
<dbReference type="GO" id="GO:0006729">
    <property type="term" value="P:tetrahydrobiopterin biosynthetic process"/>
    <property type="evidence" value="ECO:0007669"/>
    <property type="project" value="InterPro"/>
</dbReference>
<dbReference type="InterPro" id="IPR036428">
    <property type="entry name" value="PCD_sf"/>
</dbReference>
<protein>
    <recommendedName>
        <fullName evidence="3">4a-hydroxytetrahydrobiopterin dehydratase</fullName>
        <ecNumber evidence="3">4.2.1.96</ecNumber>
    </recommendedName>
</protein>
<gene>
    <name evidence="5" type="ORF">MNB_SUP05-6-799</name>
    <name evidence="6" type="ORF">MNB_SUP05-9-126</name>
</gene>
<evidence type="ECO:0000256" key="1">
    <source>
        <dbReference type="ARBA" id="ARBA00001554"/>
    </source>
</evidence>
<proteinExistence type="inferred from homology"/>